<gene>
    <name evidence="3" type="ORF">BN1708_003942</name>
    <name evidence="4" type="ORF">BN1723_006183</name>
    <name evidence="5" type="ORF">HYQ45_012997</name>
</gene>
<evidence type="ECO:0000256" key="1">
    <source>
        <dbReference type="SAM" id="MobiDB-lite"/>
    </source>
</evidence>
<evidence type="ECO:0000313" key="6">
    <source>
        <dbReference type="Proteomes" id="UP000044602"/>
    </source>
</evidence>
<organism evidence="4 7">
    <name type="scientific">Verticillium longisporum</name>
    <name type="common">Verticillium dahliae var. longisporum</name>
    <dbReference type="NCBI Taxonomy" id="100787"/>
    <lineage>
        <taxon>Eukaryota</taxon>
        <taxon>Fungi</taxon>
        <taxon>Dikarya</taxon>
        <taxon>Ascomycota</taxon>
        <taxon>Pezizomycotina</taxon>
        <taxon>Sordariomycetes</taxon>
        <taxon>Hypocreomycetidae</taxon>
        <taxon>Glomerellales</taxon>
        <taxon>Plectosphaerellaceae</taxon>
        <taxon>Verticillium</taxon>
    </lineage>
</organism>
<keyword evidence="6" id="KW-1185">Reference proteome</keyword>
<dbReference type="AlphaFoldDB" id="A0A0G4NE56"/>
<dbReference type="EMBL" id="CVQH01017779">
    <property type="protein sequence ID" value="CRK24825.1"/>
    <property type="molecule type" value="Genomic_DNA"/>
</dbReference>
<dbReference type="Proteomes" id="UP000045706">
    <property type="component" value="Unassembled WGS sequence"/>
</dbReference>
<evidence type="ECO:0000313" key="3">
    <source>
        <dbReference type="EMBL" id="CRK24825.1"/>
    </source>
</evidence>
<evidence type="ECO:0000313" key="5">
    <source>
        <dbReference type="EMBL" id="KAG7125691.1"/>
    </source>
</evidence>
<feature type="compositionally biased region" description="Basic and acidic residues" evidence="1">
    <location>
        <begin position="151"/>
        <end position="164"/>
    </location>
</feature>
<evidence type="ECO:0000313" key="7">
    <source>
        <dbReference type="Proteomes" id="UP000045706"/>
    </source>
</evidence>
<name>A0A0G4NE56_VERLO</name>
<feature type="transmembrane region" description="Helical" evidence="2">
    <location>
        <begin position="204"/>
        <end position="224"/>
    </location>
</feature>
<dbReference type="Proteomes" id="UP000689129">
    <property type="component" value="Unassembled WGS sequence"/>
</dbReference>
<keyword evidence="2" id="KW-1133">Transmembrane helix</keyword>
<protein>
    <submittedName>
        <fullName evidence="4">Uncharacterized protein</fullName>
    </submittedName>
</protein>
<dbReference type="EMBL" id="CVQI01034162">
    <property type="protein sequence ID" value="CRK44590.1"/>
    <property type="molecule type" value="Genomic_DNA"/>
</dbReference>
<proteinExistence type="predicted"/>
<dbReference type="Proteomes" id="UP000044602">
    <property type="component" value="Unassembled WGS sequence"/>
</dbReference>
<dbReference type="OrthoDB" id="10298816at2759"/>
<dbReference type="EMBL" id="JAEMWZ010000308">
    <property type="protein sequence ID" value="KAG7125691.1"/>
    <property type="molecule type" value="Genomic_DNA"/>
</dbReference>
<evidence type="ECO:0000313" key="4">
    <source>
        <dbReference type="EMBL" id="CRK44590.1"/>
    </source>
</evidence>
<sequence>MSHMNESTDETYYRSSIDSRMLGVDVEKANLLPKPLASSNDEIQATWKTNEGLKPEPSAAIHHDPAQSPALDHSPVASFVETHPHFNITVPLFIWLVNPFIWWKMGWDSRGTLLMGTAQSLVAIGLTTAIWSCLTSGSRDGHAIDCSIDRTANEGEDHPKEKPGTTETADDVKSPVLDAPYASKRSITAEGAASWKDKGTKSTVVFLWMMALISVTNALISLPWSQASPHSTRACQTHSHRGSFQLGKHRISIAPPMECQIKVTACADSVDSTFVSDSITEKLAGCLRRTPNHHHSQMPNIETCLAKIEIPGHWKEPGSTRVSTAVAMWESGHDC</sequence>
<feature type="region of interest" description="Disordered" evidence="1">
    <location>
        <begin position="151"/>
        <end position="172"/>
    </location>
</feature>
<reference evidence="6 7" key="1">
    <citation type="submission" date="2015-05" db="EMBL/GenBank/DDBJ databases">
        <authorList>
            <person name="Fogelqvist Johan"/>
        </authorList>
    </citation>
    <scope>NUCLEOTIDE SEQUENCE [LARGE SCALE GENOMIC DNA]</scope>
    <source>
        <strain evidence="3">VL1</strain>
        <strain evidence="4">VL2</strain>
    </source>
</reference>
<accession>A0A0G4NE56</accession>
<evidence type="ECO:0000256" key="2">
    <source>
        <dbReference type="SAM" id="Phobius"/>
    </source>
</evidence>
<keyword evidence="2" id="KW-0472">Membrane</keyword>
<keyword evidence="2" id="KW-0812">Transmembrane</keyword>
<reference evidence="5" key="2">
    <citation type="journal article" date="2021" name="Mol. Plant Pathol.">
        <title>A 20-kb lineage-specific genomic region tames virulence in pathogenic amphidiploid Verticillium longisporum.</title>
        <authorList>
            <person name="Harting R."/>
            <person name="Starke J."/>
            <person name="Kusch H."/>
            <person name="Poggeler S."/>
            <person name="Maurus I."/>
            <person name="Schluter R."/>
            <person name="Landesfeind M."/>
            <person name="Bulla I."/>
            <person name="Nowrousian M."/>
            <person name="de Jonge R."/>
            <person name="Stahlhut G."/>
            <person name="Hoff K.J."/>
            <person name="Asshauer K.P."/>
            <person name="Thurmer A."/>
            <person name="Stanke M."/>
            <person name="Daniel R."/>
            <person name="Morgenstern B."/>
            <person name="Thomma B.P.H.J."/>
            <person name="Kronstad J.W."/>
            <person name="Braus-Stromeyer S.A."/>
            <person name="Braus G.H."/>
        </authorList>
    </citation>
    <scope>NUCLEOTIDE SEQUENCE</scope>
    <source>
        <strain evidence="5">Vl32</strain>
    </source>
</reference>